<dbReference type="EMBL" id="JACXIY010000062">
    <property type="protein sequence ID" value="MBD2872843.1"/>
    <property type="molecule type" value="Genomic_DNA"/>
</dbReference>
<feature type="domain" description="Thioredoxin" evidence="8">
    <location>
        <begin position="1"/>
        <end position="105"/>
    </location>
</feature>
<dbReference type="SUPFAM" id="SSF52833">
    <property type="entry name" value="Thioredoxin-like"/>
    <property type="match status" value="1"/>
</dbReference>
<dbReference type="Proteomes" id="UP000632125">
    <property type="component" value="Unassembled WGS sequence"/>
</dbReference>
<keyword evidence="3" id="KW-0249">Electron transport</keyword>
<gene>
    <name evidence="9" type="ORF">IDH41_30215</name>
</gene>
<dbReference type="PROSITE" id="PS51352">
    <property type="entry name" value="THIOREDOXIN_2"/>
    <property type="match status" value="1"/>
</dbReference>
<dbReference type="PANTHER" id="PTHR45663">
    <property type="entry name" value="GEO12009P1"/>
    <property type="match status" value="1"/>
</dbReference>
<evidence type="ECO:0000256" key="7">
    <source>
        <dbReference type="PIRSR" id="PIRSR000077-4"/>
    </source>
</evidence>
<evidence type="ECO:0000256" key="2">
    <source>
        <dbReference type="ARBA" id="ARBA00022448"/>
    </source>
</evidence>
<proteinExistence type="inferred from homology"/>
<evidence type="ECO:0000256" key="1">
    <source>
        <dbReference type="ARBA" id="ARBA00008987"/>
    </source>
</evidence>
<keyword evidence="2" id="KW-0813">Transport</keyword>
<organism evidence="9 10">
    <name type="scientific">Paenibacillus arenilitoris</name>
    <dbReference type="NCBI Taxonomy" id="2772299"/>
    <lineage>
        <taxon>Bacteria</taxon>
        <taxon>Bacillati</taxon>
        <taxon>Bacillota</taxon>
        <taxon>Bacilli</taxon>
        <taxon>Bacillales</taxon>
        <taxon>Paenibacillaceae</taxon>
        <taxon>Paenibacillus</taxon>
    </lineage>
</organism>
<dbReference type="CDD" id="cd02947">
    <property type="entry name" value="TRX_family"/>
    <property type="match status" value="1"/>
</dbReference>
<name>A0A927CTW2_9BACL</name>
<dbReference type="GO" id="GO:0005829">
    <property type="term" value="C:cytosol"/>
    <property type="evidence" value="ECO:0007669"/>
    <property type="project" value="TreeGrafter"/>
</dbReference>
<dbReference type="PANTHER" id="PTHR45663:SF11">
    <property type="entry name" value="GEO12009P1"/>
    <property type="match status" value="1"/>
</dbReference>
<evidence type="ECO:0000256" key="5">
    <source>
        <dbReference type="ARBA" id="ARBA00023284"/>
    </source>
</evidence>
<comment type="similarity">
    <text evidence="1 6">Belongs to the thioredoxin family.</text>
</comment>
<sequence>MALMTAESGTMLQSFTNEGVVLVEYGTPWCPPCKTLLGVLEELDGEMNGKARFVKVNCDDLPDAAAEAGVLGTPTVVVYKDGVPMDKLVGLRPKAQYRTVLERYL</sequence>
<dbReference type="RefSeq" id="WP_190867905.1">
    <property type="nucleotide sequence ID" value="NZ_JACXIY010000062.1"/>
</dbReference>
<evidence type="ECO:0000256" key="6">
    <source>
        <dbReference type="PIRNR" id="PIRNR000077"/>
    </source>
</evidence>
<dbReference type="PIRSF" id="PIRSF000077">
    <property type="entry name" value="Thioredoxin"/>
    <property type="match status" value="1"/>
</dbReference>
<dbReference type="InterPro" id="IPR013766">
    <property type="entry name" value="Thioredoxin_domain"/>
</dbReference>
<evidence type="ECO:0000313" key="9">
    <source>
        <dbReference type="EMBL" id="MBD2872843.1"/>
    </source>
</evidence>
<dbReference type="Gene3D" id="3.40.30.10">
    <property type="entry name" value="Glutaredoxin"/>
    <property type="match status" value="1"/>
</dbReference>
<dbReference type="InterPro" id="IPR005746">
    <property type="entry name" value="Thioredoxin"/>
</dbReference>
<reference evidence="9" key="1">
    <citation type="submission" date="2020-09" db="EMBL/GenBank/DDBJ databases">
        <title>A novel bacterium of genus Paenibacillus, isolated from South China Sea.</title>
        <authorList>
            <person name="Huang H."/>
            <person name="Mo K."/>
            <person name="Hu Y."/>
        </authorList>
    </citation>
    <scope>NUCLEOTIDE SEQUENCE</scope>
    <source>
        <strain evidence="9">IB182493</strain>
    </source>
</reference>
<protein>
    <recommendedName>
        <fullName evidence="6">Thioredoxin</fullName>
    </recommendedName>
</protein>
<accession>A0A927CTW2</accession>
<evidence type="ECO:0000259" key="8">
    <source>
        <dbReference type="PROSITE" id="PS51352"/>
    </source>
</evidence>
<feature type="disulfide bond" description="Redox-active" evidence="7">
    <location>
        <begin position="30"/>
        <end position="33"/>
    </location>
</feature>
<dbReference type="AlphaFoldDB" id="A0A927CTW2"/>
<keyword evidence="10" id="KW-1185">Reference proteome</keyword>
<evidence type="ECO:0000256" key="3">
    <source>
        <dbReference type="ARBA" id="ARBA00022982"/>
    </source>
</evidence>
<keyword evidence="4 7" id="KW-1015">Disulfide bond</keyword>
<keyword evidence="5 7" id="KW-0676">Redox-active center</keyword>
<evidence type="ECO:0000313" key="10">
    <source>
        <dbReference type="Proteomes" id="UP000632125"/>
    </source>
</evidence>
<dbReference type="GO" id="GO:0015035">
    <property type="term" value="F:protein-disulfide reductase activity"/>
    <property type="evidence" value="ECO:0007669"/>
    <property type="project" value="InterPro"/>
</dbReference>
<dbReference type="GO" id="GO:0045454">
    <property type="term" value="P:cell redox homeostasis"/>
    <property type="evidence" value="ECO:0007669"/>
    <property type="project" value="TreeGrafter"/>
</dbReference>
<dbReference type="Pfam" id="PF00085">
    <property type="entry name" value="Thioredoxin"/>
    <property type="match status" value="1"/>
</dbReference>
<comment type="caution">
    <text evidence="9">The sequence shown here is derived from an EMBL/GenBank/DDBJ whole genome shotgun (WGS) entry which is preliminary data.</text>
</comment>
<dbReference type="InterPro" id="IPR036249">
    <property type="entry name" value="Thioredoxin-like_sf"/>
</dbReference>
<evidence type="ECO:0000256" key="4">
    <source>
        <dbReference type="ARBA" id="ARBA00023157"/>
    </source>
</evidence>